<organism evidence="3 4">
    <name type="scientific">Temnothorax longispinosus</name>
    <dbReference type="NCBI Taxonomy" id="300112"/>
    <lineage>
        <taxon>Eukaryota</taxon>
        <taxon>Metazoa</taxon>
        <taxon>Ecdysozoa</taxon>
        <taxon>Arthropoda</taxon>
        <taxon>Hexapoda</taxon>
        <taxon>Insecta</taxon>
        <taxon>Pterygota</taxon>
        <taxon>Neoptera</taxon>
        <taxon>Endopterygota</taxon>
        <taxon>Hymenoptera</taxon>
        <taxon>Apocrita</taxon>
        <taxon>Aculeata</taxon>
        <taxon>Formicoidea</taxon>
        <taxon>Formicidae</taxon>
        <taxon>Myrmicinae</taxon>
        <taxon>Temnothorax</taxon>
    </lineage>
</organism>
<dbReference type="InterPro" id="IPR013087">
    <property type="entry name" value="Znf_C2H2_type"/>
</dbReference>
<dbReference type="Pfam" id="PF13909">
    <property type="entry name" value="zf-H2C2_5"/>
    <property type="match status" value="2"/>
</dbReference>
<keyword evidence="1" id="KW-0863">Zinc-finger</keyword>
<keyword evidence="1" id="KW-0862">Zinc</keyword>
<dbReference type="SMART" id="SM00355">
    <property type="entry name" value="ZnF_C2H2"/>
    <property type="match status" value="4"/>
</dbReference>
<dbReference type="Gene3D" id="3.30.160.60">
    <property type="entry name" value="Classic Zinc Finger"/>
    <property type="match status" value="2"/>
</dbReference>
<sequence>MKCAKFSCPNPNCRSVFELKIKLHRHLRHCDMKPKFMCPYCDYMSKFKADTQRHIRAKHKKWCVYVIDIERNTVYNKGPITYPRKRFKKLAKFPCPNSNCRSAFGYKANLQKHLRYCCQKPRFKCPYCHYGSKRKTDIKRHIHSKHKNRYVYIIDIVRNVIC</sequence>
<feature type="domain" description="C2H2-type" evidence="2">
    <location>
        <begin position="93"/>
        <end position="134"/>
    </location>
</feature>
<dbReference type="AlphaFoldDB" id="A0A4S2KLV2"/>
<dbReference type="PROSITE" id="PS50157">
    <property type="entry name" value="ZINC_FINGER_C2H2_2"/>
    <property type="match status" value="1"/>
</dbReference>
<evidence type="ECO:0000313" key="4">
    <source>
        <dbReference type="Proteomes" id="UP000310200"/>
    </source>
</evidence>
<keyword evidence="4" id="KW-1185">Reference proteome</keyword>
<dbReference type="Proteomes" id="UP000310200">
    <property type="component" value="Unassembled WGS sequence"/>
</dbReference>
<dbReference type="GO" id="GO:0008270">
    <property type="term" value="F:zinc ion binding"/>
    <property type="evidence" value="ECO:0007669"/>
    <property type="project" value="UniProtKB-KW"/>
</dbReference>
<dbReference type="EMBL" id="QBLH01001901">
    <property type="protein sequence ID" value="TGZ50671.1"/>
    <property type="molecule type" value="Genomic_DNA"/>
</dbReference>
<dbReference type="STRING" id="300112.A0A4S2KLV2"/>
<accession>A0A4S2KLV2</accession>
<evidence type="ECO:0000259" key="2">
    <source>
        <dbReference type="PROSITE" id="PS50157"/>
    </source>
</evidence>
<proteinExistence type="predicted"/>
<evidence type="ECO:0000313" key="3">
    <source>
        <dbReference type="EMBL" id="TGZ50671.1"/>
    </source>
</evidence>
<reference evidence="3 4" key="1">
    <citation type="journal article" date="2019" name="Philos. Trans. R. Soc. Lond., B, Biol. Sci.">
        <title>Ant behaviour and brain gene expression of defending hosts depend on the ecological success of the intruding social parasite.</title>
        <authorList>
            <person name="Kaur R."/>
            <person name="Stoldt M."/>
            <person name="Jongepier E."/>
            <person name="Feldmeyer B."/>
            <person name="Menzel F."/>
            <person name="Bornberg-Bauer E."/>
            <person name="Foitzik S."/>
        </authorList>
    </citation>
    <scope>NUCLEOTIDE SEQUENCE [LARGE SCALE GENOMIC DNA]</scope>
    <source>
        <tissue evidence="3">Whole body</tissue>
    </source>
</reference>
<comment type="caution">
    <text evidence="3">The sequence shown here is derived from an EMBL/GenBank/DDBJ whole genome shotgun (WGS) entry which is preliminary data.</text>
</comment>
<name>A0A4S2KLV2_9HYME</name>
<keyword evidence="1" id="KW-0479">Metal-binding</keyword>
<protein>
    <submittedName>
        <fullName evidence="3">Zinc finger protein</fullName>
    </submittedName>
</protein>
<gene>
    <name evidence="3" type="ORF">DBV15_09047</name>
</gene>
<evidence type="ECO:0000256" key="1">
    <source>
        <dbReference type="PROSITE-ProRule" id="PRU00042"/>
    </source>
</evidence>